<reference evidence="3 4" key="1">
    <citation type="submission" date="2019-01" db="EMBL/GenBank/DDBJ databases">
        <title>Sequencing of cultivated peanut Arachis hypogaea provides insights into genome evolution and oil improvement.</title>
        <authorList>
            <person name="Chen X."/>
        </authorList>
    </citation>
    <scope>NUCLEOTIDE SEQUENCE [LARGE SCALE GENOMIC DNA]</scope>
    <source>
        <strain evidence="4">cv. Fuhuasheng</strain>
        <tissue evidence="3">Leaves</tissue>
    </source>
</reference>
<dbReference type="Proteomes" id="UP000289738">
    <property type="component" value="Chromosome A02"/>
</dbReference>
<keyword evidence="2" id="KW-0472">Membrane</keyword>
<dbReference type="AlphaFoldDB" id="A0A445EFB5"/>
<keyword evidence="2" id="KW-0812">Transmembrane</keyword>
<feature type="transmembrane region" description="Helical" evidence="2">
    <location>
        <begin position="182"/>
        <end position="200"/>
    </location>
</feature>
<keyword evidence="4" id="KW-1185">Reference proteome</keyword>
<accession>A0A445EFB5</accession>
<feature type="region of interest" description="Disordered" evidence="1">
    <location>
        <begin position="101"/>
        <end position="120"/>
    </location>
</feature>
<evidence type="ECO:0000256" key="1">
    <source>
        <dbReference type="SAM" id="MobiDB-lite"/>
    </source>
</evidence>
<name>A0A445EFB5_ARAHY</name>
<organism evidence="3 4">
    <name type="scientific">Arachis hypogaea</name>
    <name type="common">Peanut</name>
    <dbReference type="NCBI Taxonomy" id="3818"/>
    <lineage>
        <taxon>Eukaryota</taxon>
        <taxon>Viridiplantae</taxon>
        <taxon>Streptophyta</taxon>
        <taxon>Embryophyta</taxon>
        <taxon>Tracheophyta</taxon>
        <taxon>Spermatophyta</taxon>
        <taxon>Magnoliopsida</taxon>
        <taxon>eudicotyledons</taxon>
        <taxon>Gunneridae</taxon>
        <taxon>Pentapetalae</taxon>
        <taxon>rosids</taxon>
        <taxon>fabids</taxon>
        <taxon>Fabales</taxon>
        <taxon>Fabaceae</taxon>
        <taxon>Papilionoideae</taxon>
        <taxon>50 kb inversion clade</taxon>
        <taxon>dalbergioids sensu lato</taxon>
        <taxon>Dalbergieae</taxon>
        <taxon>Pterocarpus clade</taxon>
        <taxon>Arachis</taxon>
    </lineage>
</organism>
<keyword evidence="2" id="KW-1133">Transmembrane helix</keyword>
<sequence>MGVIIIYDTEIELRVLIVVLRHISCDKSSPECLRGIVLPRWSLAIGVIVQNPTLARFALPLPRVLHRIFQAPNSLPLRSPNLHHPDAQPSTSHGFRVAIRRPNAPEGPVPDLRKQPKNKDKLNFDEKNAQISGSLFERSASRKSEKQLNVLFGVFGIFMGILDLDHTSSSLLDLHFAGLDGFWKVLLATFIGFLSLVLFIPAAKIARSFWLGTDQIHCNLSMIICG</sequence>
<dbReference type="STRING" id="3818.A0A445EFB5"/>
<evidence type="ECO:0000256" key="2">
    <source>
        <dbReference type="SAM" id="Phobius"/>
    </source>
</evidence>
<gene>
    <name evidence="3" type="ORF">Ahy_A02g008847</name>
</gene>
<dbReference type="EMBL" id="SDMP01000002">
    <property type="protein sequence ID" value="RYR74212.1"/>
    <property type="molecule type" value="Genomic_DNA"/>
</dbReference>
<evidence type="ECO:0000313" key="4">
    <source>
        <dbReference type="Proteomes" id="UP000289738"/>
    </source>
</evidence>
<feature type="compositionally biased region" description="Basic and acidic residues" evidence="1">
    <location>
        <begin position="111"/>
        <end position="120"/>
    </location>
</feature>
<evidence type="ECO:0000313" key="3">
    <source>
        <dbReference type="EMBL" id="RYR74212.1"/>
    </source>
</evidence>
<comment type="caution">
    <text evidence="3">The sequence shown here is derived from an EMBL/GenBank/DDBJ whole genome shotgun (WGS) entry which is preliminary data.</text>
</comment>
<protein>
    <submittedName>
        <fullName evidence="3">Uncharacterized protein</fullName>
    </submittedName>
</protein>
<proteinExistence type="predicted"/>
<feature type="transmembrane region" description="Helical" evidence="2">
    <location>
        <begin position="147"/>
        <end position="162"/>
    </location>
</feature>